<evidence type="ECO:0000256" key="1">
    <source>
        <dbReference type="SAM" id="MobiDB-lite"/>
    </source>
</evidence>
<evidence type="ECO:0000313" key="2">
    <source>
        <dbReference type="EMBL" id="KER26455.1"/>
    </source>
</evidence>
<feature type="region of interest" description="Disordered" evidence="1">
    <location>
        <begin position="49"/>
        <end position="79"/>
    </location>
</feature>
<dbReference type="KEGG" id="ovi:T265_06309"/>
<organism evidence="2 3">
    <name type="scientific">Opisthorchis viverrini</name>
    <name type="common">Southeast Asian liver fluke</name>
    <dbReference type="NCBI Taxonomy" id="6198"/>
    <lineage>
        <taxon>Eukaryota</taxon>
        <taxon>Metazoa</taxon>
        <taxon>Spiralia</taxon>
        <taxon>Lophotrochozoa</taxon>
        <taxon>Platyhelminthes</taxon>
        <taxon>Trematoda</taxon>
        <taxon>Digenea</taxon>
        <taxon>Opisthorchiida</taxon>
        <taxon>Opisthorchiata</taxon>
        <taxon>Opisthorchiidae</taxon>
        <taxon>Opisthorchis</taxon>
    </lineage>
</organism>
<sequence length="116" mass="12372">METPSDLRTTATICHEEYPSANCENANFLTEGVFGQPQAGVPRDTALHSVMTGASSTNSRASSLLNNEGPSSADESNDQTLNITARRGNPQYAFKVQQVAQALKIKALGVRAKATF</sequence>
<dbReference type="GeneID" id="20320491"/>
<proteinExistence type="predicted"/>
<name>A0A074ZSU4_OPIVI</name>
<dbReference type="AlphaFoldDB" id="A0A074ZSU4"/>
<accession>A0A074ZSU4</accession>
<protein>
    <submittedName>
        <fullName evidence="2">Uncharacterized protein</fullName>
    </submittedName>
</protein>
<gene>
    <name evidence="2" type="ORF">T265_06309</name>
</gene>
<dbReference type="EMBL" id="KL596747">
    <property type="protein sequence ID" value="KER26455.1"/>
    <property type="molecule type" value="Genomic_DNA"/>
</dbReference>
<dbReference type="RefSeq" id="XP_009169800.1">
    <property type="nucleotide sequence ID" value="XM_009171536.1"/>
</dbReference>
<reference evidence="2 3" key="1">
    <citation type="submission" date="2013-11" db="EMBL/GenBank/DDBJ databases">
        <title>Opisthorchis viverrini - life in the bile duct.</title>
        <authorList>
            <person name="Young N.D."/>
            <person name="Nagarajan N."/>
            <person name="Lin S.J."/>
            <person name="Korhonen P.K."/>
            <person name="Jex A.R."/>
            <person name="Hall R.S."/>
            <person name="Safavi-Hemami H."/>
            <person name="Kaewkong W."/>
            <person name="Bertrand D."/>
            <person name="Gao S."/>
            <person name="Seet Q."/>
            <person name="Wongkham S."/>
            <person name="Teh B.T."/>
            <person name="Wongkham C."/>
            <person name="Intapan P.M."/>
            <person name="Maleewong W."/>
            <person name="Yang X."/>
            <person name="Hu M."/>
            <person name="Wang Z."/>
            <person name="Hofmann A."/>
            <person name="Sternberg P.W."/>
            <person name="Tan P."/>
            <person name="Wang J."/>
            <person name="Gasser R.B."/>
        </authorList>
    </citation>
    <scope>NUCLEOTIDE SEQUENCE [LARGE SCALE GENOMIC DNA]</scope>
</reference>
<dbReference type="Proteomes" id="UP000054324">
    <property type="component" value="Unassembled WGS sequence"/>
</dbReference>
<evidence type="ECO:0000313" key="3">
    <source>
        <dbReference type="Proteomes" id="UP000054324"/>
    </source>
</evidence>
<dbReference type="CTD" id="20320491"/>
<keyword evidence="3" id="KW-1185">Reference proteome</keyword>
<feature type="compositionally biased region" description="Polar residues" evidence="1">
    <location>
        <begin position="52"/>
        <end position="79"/>
    </location>
</feature>